<dbReference type="EMBL" id="LAZR01025999">
    <property type="protein sequence ID" value="KKL70092.1"/>
    <property type="molecule type" value="Genomic_DNA"/>
</dbReference>
<reference evidence="1" key="1">
    <citation type="journal article" date="2015" name="Nature">
        <title>Complex archaea that bridge the gap between prokaryotes and eukaryotes.</title>
        <authorList>
            <person name="Spang A."/>
            <person name="Saw J.H."/>
            <person name="Jorgensen S.L."/>
            <person name="Zaremba-Niedzwiedzka K."/>
            <person name="Martijn J."/>
            <person name="Lind A.E."/>
            <person name="van Eijk R."/>
            <person name="Schleper C."/>
            <person name="Guy L."/>
            <person name="Ettema T.J."/>
        </authorList>
    </citation>
    <scope>NUCLEOTIDE SEQUENCE</scope>
</reference>
<dbReference type="InterPro" id="IPR035198">
    <property type="entry name" value="SU10_MCP"/>
</dbReference>
<evidence type="ECO:0000313" key="1">
    <source>
        <dbReference type="EMBL" id="KKL70092.1"/>
    </source>
</evidence>
<name>A0A0F9H449_9ZZZZ</name>
<sequence>MVVDEAGVFNVDDVFQMPNGAQFVVESVGGGVNVTFRLIAGTQTALASGEEVIVIGGATPQGKNADSMVVTPFVDYYNFTSIIEDVVDLTGTQHASMIRGEENSAKLIARKMMELTEKLQRQLLVGQRYEDKGRKLTTLGGLKYLIDTYAPAANAIDFGGDIWASDSAVQDVIDNALDIIAEKAFEKPVMYVAPAFMKKFKYIQDDTTRTSLREKTRGIGVVKQYQSHTFGDIDVVQLQGLGGLMDDLVFLADESMLGYKPMNKRGWFTTPLAKLGDSYRWQVLGEYTFKLDIPDAAVYLHTLGL</sequence>
<proteinExistence type="predicted"/>
<comment type="caution">
    <text evidence="1">The sequence shown here is derived from an EMBL/GenBank/DDBJ whole genome shotgun (WGS) entry which is preliminary data.</text>
</comment>
<organism evidence="1">
    <name type="scientific">marine sediment metagenome</name>
    <dbReference type="NCBI Taxonomy" id="412755"/>
    <lineage>
        <taxon>unclassified sequences</taxon>
        <taxon>metagenomes</taxon>
        <taxon>ecological metagenomes</taxon>
    </lineage>
</organism>
<dbReference type="AlphaFoldDB" id="A0A0F9H449"/>
<dbReference type="Pfam" id="PF17236">
    <property type="entry name" value="SU10_MCP"/>
    <property type="match status" value="1"/>
</dbReference>
<accession>A0A0F9H449</accession>
<gene>
    <name evidence="1" type="ORF">LCGC14_2108370</name>
</gene>
<evidence type="ECO:0008006" key="2">
    <source>
        <dbReference type="Google" id="ProtNLM"/>
    </source>
</evidence>
<protein>
    <recommendedName>
        <fullName evidence="2">Major capsid protein</fullName>
    </recommendedName>
</protein>